<gene>
    <name evidence="3" type="ORF">BDK89_0358</name>
</gene>
<dbReference type="AlphaFoldDB" id="A0A4R7HV14"/>
<protein>
    <submittedName>
        <fullName evidence="3">PadR family transcriptional regulator</fullName>
    </submittedName>
</protein>
<keyword evidence="4" id="KW-1185">Reference proteome</keyword>
<evidence type="ECO:0000313" key="3">
    <source>
        <dbReference type="EMBL" id="TDT14801.1"/>
    </source>
</evidence>
<evidence type="ECO:0000313" key="4">
    <source>
        <dbReference type="Proteomes" id="UP000294558"/>
    </source>
</evidence>
<dbReference type="SUPFAM" id="SSF46785">
    <property type="entry name" value="Winged helix' DNA-binding domain"/>
    <property type="match status" value="1"/>
</dbReference>
<proteinExistence type="predicted"/>
<sequence length="170" mass="18821">MPKHHRHHRGPHGHGRKRARRGAVGRSILTLLAEQPMNGYELMAELDERSGGKWKPSSGSIYPALKRLEHRGFIAETANDDDTKPRYELTDEGRERLGEFNAEGDGTPPWEGEVSRHGEIRGAMAELVGPARQIGRFGSTDQVEAATAAIKETTAKLYQILTDGPTEETE</sequence>
<dbReference type="Pfam" id="PF03551">
    <property type="entry name" value="PadR"/>
    <property type="match status" value="1"/>
</dbReference>
<dbReference type="Proteomes" id="UP000294558">
    <property type="component" value="Unassembled WGS sequence"/>
</dbReference>
<organism evidence="3 4">
    <name type="scientific">Ilumatobacter fluminis</name>
    <dbReference type="NCBI Taxonomy" id="467091"/>
    <lineage>
        <taxon>Bacteria</taxon>
        <taxon>Bacillati</taxon>
        <taxon>Actinomycetota</taxon>
        <taxon>Acidimicrobiia</taxon>
        <taxon>Acidimicrobiales</taxon>
        <taxon>Ilumatobacteraceae</taxon>
        <taxon>Ilumatobacter</taxon>
    </lineage>
</organism>
<feature type="region of interest" description="Disordered" evidence="1">
    <location>
        <begin position="1"/>
        <end position="23"/>
    </location>
</feature>
<dbReference type="InterPro" id="IPR005149">
    <property type="entry name" value="Tscrpt_reg_PadR_N"/>
</dbReference>
<dbReference type="Gene3D" id="1.10.10.10">
    <property type="entry name" value="Winged helix-like DNA-binding domain superfamily/Winged helix DNA-binding domain"/>
    <property type="match status" value="1"/>
</dbReference>
<dbReference type="InterPro" id="IPR036388">
    <property type="entry name" value="WH-like_DNA-bd_sf"/>
</dbReference>
<dbReference type="PANTHER" id="PTHR43252:SF2">
    <property type="entry name" value="TRANSCRIPTION REGULATOR, PADR-LIKE FAMILY"/>
    <property type="match status" value="1"/>
</dbReference>
<dbReference type="InterPro" id="IPR036390">
    <property type="entry name" value="WH_DNA-bd_sf"/>
</dbReference>
<name>A0A4R7HV14_9ACTN</name>
<dbReference type="EMBL" id="SOAU01000001">
    <property type="protein sequence ID" value="TDT14801.1"/>
    <property type="molecule type" value="Genomic_DNA"/>
</dbReference>
<dbReference type="RefSeq" id="WP_133867316.1">
    <property type="nucleotide sequence ID" value="NZ_SOAU01000001.1"/>
</dbReference>
<feature type="domain" description="Transcription regulator PadR N-terminal" evidence="2">
    <location>
        <begin position="28"/>
        <end position="98"/>
    </location>
</feature>
<evidence type="ECO:0000259" key="2">
    <source>
        <dbReference type="Pfam" id="PF03551"/>
    </source>
</evidence>
<dbReference type="OrthoDB" id="1683430at2"/>
<dbReference type="PANTHER" id="PTHR43252">
    <property type="entry name" value="TRANSCRIPTIONAL REGULATOR YQJI"/>
    <property type="match status" value="1"/>
</dbReference>
<comment type="caution">
    <text evidence="3">The sequence shown here is derived from an EMBL/GenBank/DDBJ whole genome shotgun (WGS) entry which is preliminary data.</text>
</comment>
<evidence type="ECO:0000256" key="1">
    <source>
        <dbReference type="SAM" id="MobiDB-lite"/>
    </source>
</evidence>
<accession>A0A4R7HV14</accession>
<reference evidence="3 4" key="1">
    <citation type="submission" date="2019-03" db="EMBL/GenBank/DDBJ databases">
        <title>Sequencing the genomes of 1000 actinobacteria strains.</title>
        <authorList>
            <person name="Klenk H.-P."/>
        </authorList>
    </citation>
    <scope>NUCLEOTIDE SEQUENCE [LARGE SCALE GENOMIC DNA]</scope>
    <source>
        <strain evidence="3 4">DSM 18936</strain>
    </source>
</reference>